<dbReference type="AlphaFoldDB" id="T0KJM3"/>
<dbReference type="PATRIC" id="fig|1346791.3.peg.733"/>
<comment type="caution">
    <text evidence="2">The sequence shown here is derived from an EMBL/GenBank/DDBJ whole genome shotgun (WGS) entry which is preliminary data.</text>
</comment>
<evidence type="ECO:0000256" key="1">
    <source>
        <dbReference type="SAM" id="MobiDB-lite"/>
    </source>
</evidence>
<keyword evidence="3" id="KW-1185">Reference proteome</keyword>
<sequence length="72" mass="7778">MDVGFAPQHRAKDAEAIAFAAYQVMVAQGITRLPEIVDIPLAAAQPVFEPLPAPRPVEPVAPRRGDQFALPF</sequence>
<dbReference type="STRING" id="1346791.M529_03785"/>
<gene>
    <name evidence="2" type="ORF">M529_03785</name>
</gene>
<organism evidence="2 3">
    <name type="scientific">Sphingobium ummariense RL-3</name>
    <dbReference type="NCBI Taxonomy" id="1346791"/>
    <lineage>
        <taxon>Bacteria</taxon>
        <taxon>Pseudomonadati</taxon>
        <taxon>Pseudomonadota</taxon>
        <taxon>Alphaproteobacteria</taxon>
        <taxon>Sphingomonadales</taxon>
        <taxon>Sphingomonadaceae</taxon>
        <taxon>Sphingobium</taxon>
    </lineage>
</organism>
<protein>
    <submittedName>
        <fullName evidence="2">Uncharacterized protein</fullName>
    </submittedName>
</protein>
<accession>T0KJM3</accession>
<evidence type="ECO:0000313" key="2">
    <source>
        <dbReference type="EMBL" id="EQB33538.1"/>
    </source>
</evidence>
<dbReference type="EMBL" id="AUWY01000034">
    <property type="protein sequence ID" value="EQB33538.1"/>
    <property type="molecule type" value="Genomic_DNA"/>
</dbReference>
<dbReference type="Proteomes" id="UP000015523">
    <property type="component" value="Unassembled WGS sequence"/>
</dbReference>
<evidence type="ECO:0000313" key="3">
    <source>
        <dbReference type="Proteomes" id="UP000015523"/>
    </source>
</evidence>
<reference evidence="2 3" key="1">
    <citation type="journal article" date="2013" name="Genome Announc.">
        <title>Draft Genome Sequence of Sphingobium ummariense Strain RL-3, a Hexachlorocyclohexane-Degrading Bacterium.</title>
        <authorList>
            <person name="Kohli P."/>
            <person name="Dua A."/>
            <person name="Sangwan N."/>
            <person name="Oldach P."/>
            <person name="Khurana J.P."/>
            <person name="Lal R."/>
        </authorList>
    </citation>
    <scope>NUCLEOTIDE SEQUENCE [LARGE SCALE GENOMIC DNA]</scope>
    <source>
        <strain evidence="2 3">RL-3</strain>
    </source>
</reference>
<proteinExistence type="predicted"/>
<feature type="region of interest" description="Disordered" evidence="1">
    <location>
        <begin position="53"/>
        <end position="72"/>
    </location>
</feature>
<dbReference type="RefSeq" id="WP_021316725.1">
    <property type="nucleotide sequence ID" value="NZ_AUWY01000034.1"/>
</dbReference>
<name>T0KJM3_9SPHN</name>